<dbReference type="RefSeq" id="WP_280135986.1">
    <property type="nucleotide sequence ID" value="NZ_JMTK01000002.1"/>
</dbReference>
<dbReference type="PATRIC" id="fig|556287.9.peg.451"/>
<organism evidence="2 3">
    <name type="scientific">Candidatus Liberibacter solanacearum</name>
    <dbReference type="NCBI Taxonomy" id="556287"/>
    <lineage>
        <taxon>Bacteria</taxon>
        <taxon>Pseudomonadati</taxon>
        <taxon>Pseudomonadota</taxon>
        <taxon>Alphaproteobacteria</taxon>
        <taxon>Hyphomicrobiales</taxon>
        <taxon>Rhizobiaceae</taxon>
        <taxon>Liberibacter</taxon>
    </lineage>
</organism>
<dbReference type="Proteomes" id="UP000033731">
    <property type="component" value="Unassembled WGS sequence"/>
</dbReference>
<accession>A0A0F4VJS0</accession>
<protein>
    <submittedName>
        <fullName evidence="2">Uncharacterized protein</fullName>
    </submittedName>
</protein>
<dbReference type="EMBL" id="JMTK01000002">
    <property type="protein sequence ID" value="KJZ81706.1"/>
    <property type="molecule type" value="Genomic_DNA"/>
</dbReference>
<gene>
    <name evidence="2" type="ORF">DJ66_0428</name>
</gene>
<comment type="caution">
    <text evidence="2">The sequence shown here is derived from an EMBL/GenBank/DDBJ whole genome shotgun (WGS) entry which is preliminary data.</text>
</comment>
<proteinExistence type="predicted"/>
<reference evidence="2 3" key="1">
    <citation type="journal article" date="2015" name="Phytopathology">
        <title>Genomes of Candidatus Liberibacter solanacearum haplotype A from New Zealand and the USA suggest significant genome plasticity in the species.</title>
        <authorList>
            <person name="Thompson S.M."/>
            <person name="Johnson C.P."/>
            <person name="Lu A.Y."/>
            <person name="Frampton R.A."/>
            <person name="Sullivan K.L."/>
            <person name="Fiers M.W."/>
            <person name="Crowhurst R.N."/>
            <person name="Pitman A.R."/>
            <person name="Scott I."/>
            <person name="Gudmestad N.C."/>
            <person name="Smith G.R."/>
        </authorList>
    </citation>
    <scope>NUCLEOTIDE SEQUENCE [LARGE SCALE GENOMIC DNA]</scope>
    <source>
        <strain evidence="2 3">LsoNZ1</strain>
    </source>
</reference>
<evidence type="ECO:0000313" key="3">
    <source>
        <dbReference type="Proteomes" id="UP000033731"/>
    </source>
</evidence>
<keyword evidence="3" id="KW-1185">Reference proteome</keyword>
<evidence type="ECO:0000256" key="1">
    <source>
        <dbReference type="SAM" id="MobiDB-lite"/>
    </source>
</evidence>
<sequence>MEKEVKNSLNWKEIGQRFRDLRRGNNYTQSHISELSSQQRGNIP</sequence>
<feature type="compositionally biased region" description="Polar residues" evidence="1">
    <location>
        <begin position="25"/>
        <end position="44"/>
    </location>
</feature>
<feature type="region of interest" description="Disordered" evidence="1">
    <location>
        <begin position="22"/>
        <end position="44"/>
    </location>
</feature>
<name>A0A0F4VJS0_9HYPH</name>
<dbReference type="AlphaFoldDB" id="A0A0F4VJS0"/>
<evidence type="ECO:0000313" key="2">
    <source>
        <dbReference type="EMBL" id="KJZ81706.1"/>
    </source>
</evidence>